<dbReference type="InterPro" id="IPR016032">
    <property type="entry name" value="Sig_transdc_resp-reg_C-effctor"/>
</dbReference>
<dbReference type="SMART" id="SM00448">
    <property type="entry name" value="REC"/>
    <property type="match status" value="1"/>
</dbReference>
<evidence type="ECO:0000313" key="10">
    <source>
        <dbReference type="EMBL" id="MYN05537.1"/>
    </source>
</evidence>
<evidence type="ECO:0000256" key="3">
    <source>
        <dbReference type="ARBA" id="ARBA00023015"/>
    </source>
</evidence>
<evidence type="ECO:0000313" key="11">
    <source>
        <dbReference type="Proteomes" id="UP000448575"/>
    </source>
</evidence>
<dbReference type="Pfam" id="PF00486">
    <property type="entry name" value="Trans_reg_C"/>
    <property type="match status" value="1"/>
</dbReference>
<evidence type="ECO:0000259" key="8">
    <source>
        <dbReference type="PROSITE" id="PS50110"/>
    </source>
</evidence>
<keyword evidence="2" id="KW-0902">Two-component regulatory system</keyword>
<dbReference type="PANTHER" id="PTHR48111:SF22">
    <property type="entry name" value="REGULATOR OF RPOS"/>
    <property type="match status" value="1"/>
</dbReference>
<dbReference type="CDD" id="cd00383">
    <property type="entry name" value="trans_reg_C"/>
    <property type="match status" value="1"/>
</dbReference>
<organism evidence="10 11">
    <name type="scientific">Pseudoduganella guangdongensis</name>
    <dbReference type="NCBI Taxonomy" id="2692179"/>
    <lineage>
        <taxon>Bacteria</taxon>
        <taxon>Pseudomonadati</taxon>
        <taxon>Pseudomonadota</taxon>
        <taxon>Betaproteobacteria</taxon>
        <taxon>Burkholderiales</taxon>
        <taxon>Oxalobacteraceae</taxon>
        <taxon>Telluria group</taxon>
        <taxon>Pseudoduganella</taxon>
    </lineage>
</organism>
<gene>
    <name evidence="10" type="ORF">GTP41_25930</name>
</gene>
<accession>A0A6N9HQD6</accession>
<dbReference type="GO" id="GO:0005829">
    <property type="term" value="C:cytosol"/>
    <property type="evidence" value="ECO:0007669"/>
    <property type="project" value="TreeGrafter"/>
</dbReference>
<evidence type="ECO:0000256" key="5">
    <source>
        <dbReference type="ARBA" id="ARBA00023163"/>
    </source>
</evidence>
<dbReference type="SUPFAM" id="SSF46894">
    <property type="entry name" value="C-terminal effector domain of the bipartite response regulators"/>
    <property type="match status" value="1"/>
</dbReference>
<feature type="domain" description="OmpR/PhoB-type" evidence="9">
    <location>
        <begin position="124"/>
        <end position="221"/>
    </location>
</feature>
<reference evidence="10 11" key="1">
    <citation type="submission" date="2019-12" db="EMBL/GenBank/DDBJ databases">
        <title>Novel species isolated from a subtropical stream in China.</title>
        <authorList>
            <person name="Lu H."/>
        </authorList>
    </citation>
    <scope>NUCLEOTIDE SEQUENCE [LARGE SCALE GENOMIC DNA]</scope>
    <source>
        <strain evidence="10 11">DS3</strain>
    </source>
</reference>
<evidence type="ECO:0000256" key="4">
    <source>
        <dbReference type="ARBA" id="ARBA00023125"/>
    </source>
</evidence>
<evidence type="ECO:0000256" key="7">
    <source>
        <dbReference type="PROSITE-ProRule" id="PRU01091"/>
    </source>
</evidence>
<dbReference type="Gene3D" id="1.10.10.10">
    <property type="entry name" value="Winged helix-like DNA-binding domain superfamily/Winged helix DNA-binding domain"/>
    <property type="match status" value="1"/>
</dbReference>
<keyword evidence="5" id="KW-0804">Transcription</keyword>
<dbReference type="InterPro" id="IPR001867">
    <property type="entry name" value="OmpR/PhoB-type_DNA-bd"/>
</dbReference>
<sequence length="223" mass="24688">MPLNILVVEDNALLARNLADAFDRLGHAADFAANGEHGLALALEHPYDVLVLDLALPGIDGLEVCRQLRARLPRRLPVLMLTARDTLQDKLHGFDAGADDYLVKPFAMEELLARCQALAMRHRDAALAVGSLRIDRRAQTVSRAGQALRLQPAAYQLLLALAEAHPRVMTRSELSQVLWRDEPPDSDALRSHMYVLRQALDKPFAQPMLLTVHGVGFRLDADV</sequence>
<proteinExistence type="predicted"/>
<feature type="domain" description="Response regulatory" evidence="8">
    <location>
        <begin position="4"/>
        <end position="119"/>
    </location>
</feature>
<evidence type="ECO:0000256" key="2">
    <source>
        <dbReference type="ARBA" id="ARBA00023012"/>
    </source>
</evidence>
<dbReference type="RefSeq" id="WP_161028482.1">
    <property type="nucleotide sequence ID" value="NZ_WWCJ01000032.1"/>
</dbReference>
<dbReference type="GO" id="GO:0000976">
    <property type="term" value="F:transcription cis-regulatory region binding"/>
    <property type="evidence" value="ECO:0007669"/>
    <property type="project" value="TreeGrafter"/>
</dbReference>
<evidence type="ECO:0000256" key="6">
    <source>
        <dbReference type="PROSITE-ProRule" id="PRU00169"/>
    </source>
</evidence>
<dbReference type="GO" id="GO:0000156">
    <property type="term" value="F:phosphorelay response regulator activity"/>
    <property type="evidence" value="ECO:0007669"/>
    <property type="project" value="TreeGrafter"/>
</dbReference>
<dbReference type="Gene3D" id="6.10.250.690">
    <property type="match status" value="1"/>
</dbReference>
<dbReference type="InterPro" id="IPR039420">
    <property type="entry name" value="WalR-like"/>
</dbReference>
<dbReference type="PROSITE" id="PS50110">
    <property type="entry name" value="RESPONSE_REGULATORY"/>
    <property type="match status" value="1"/>
</dbReference>
<dbReference type="GO" id="GO:0006355">
    <property type="term" value="P:regulation of DNA-templated transcription"/>
    <property type="evidence" value="ECO:0007669"/>
    <property type="project" value="InterPro"/>
</dbReference>
<dbReference type="PANTHER" id="PTHR48111">
    <property type="entry name" value="REGULATOR OF RPOS"/>
    <property type="match status" value="1"/>
</dbReference>
<dbReference type="SUPFAM" id="SSF52172">
    <property type="entry name" value="CheY-like"/>
    <property type="match status" value="1"/>
</dbReference>
<evidence type="ECO:0000259" key="9">
    <source>
        <dbReference type="PROSITE" id="PS51755"/>
    </source>
</evidence>
<dbReference type="PROSITE" id="PS51755">
    <property type="entry name" value="OMPR_PHOB"/>
    <property type="match status" value="1"/>
</dbReference>
<dbReference type="Gene3D" id="3.40.50.2300">
    <property type="match status" value="1"/>
</dbReference>
<evidence type="ECO:0000256" key="1">
    <source>
        <dbReference type="ARBA" id="ARBA00022553"/>
    </source>
</evidence>
<dbReference type="Pfam" id="PF00072">
    <property type="entry name" value="Response_reg"/>
    <property type="match status" value="1"/>
</dbReference>
<feature type="modified residue" description="4-aspartylphosphate" evidence="6">
    <location>
        <position position="53"/>
    </location>
</feature>
<protein>
    <submittedName>
        <fullName evidence="10">Response regulator</fullName>
    </submittedName>
</protein>
<keyword evidence="4 7" id="KW-0238">DNA-binding</keyword>
<keyword evidence="11" id="KW-1185">Reference proteome</keyword>
<dbReference type="InterPro" id="IPR036388">
    <property type="entry name" value="WH-like_DNA-bd_sf"/>
</dbReference>
<dbReference type="InterPro" id="IPR011006">
    <property type="entry name" value="CheY-like_superfamily"/>
</dbReference>
<dbReference type="AlphaFoldDB" id="A0A6N9HQD6"/>
<dbReference type="GO" id="GO:0032993">
    <property type="term" value="C:protein-DNA complex"/>
    <property type="evidence" value="ECO:0007669"/>
    <property type="project" value="TreeGrafter"/>
</dbReference>
<dbReference type="EMBL" id="WWCJ01000032">
    <property type="protein sequence ID" value="MYN05537.1"/>
    <property type="molecule type" value="Genomic_DNA"/>
</dbReference>
<feature type="DNA-binding region" description="OmpR/PhoB-type" evidence="7">
    <location>
        <begin position="124"/>
        <end position="221"/>
    </location>
</feature>
<keyword evidence="3" id="KW-0805">Transcription regulation</keyword>
<name>A0A6N9HQD6_9BURK</name>
<keyword evidence="1 6" id="KW-0597">Phosphoprotein</keyword>
<dbReference type="InterPro" id="IPR001789">
    <property type="entry name" value="Sig_transdc_resp-reg_receiver"/>
</dbReference>
<dbReference type="SMART" id="SM00862">
    <property type="entry name" value="Trans_reg_C"/>
    <property type="match status" value="1"/>
</dbReference>
<dbReference type="Proteomes" id="UP000448575">
    <property type="component" value="Unassembled WGS sequence"/>
</dbReference>
<comment type="caution">
    <text evidence="10">The sequence shown here is derived from an EMBL/GenBank/DDBJ whole genome shotgun (WGS) entry which is preliminary data.</text>
</comment>